<dbReference type="PANTHER" id="PTHR43278">
    <property type="entry name" value="NAD(P)H-DEPENDENT FMN-CONTAINING OXIDOREDUCTASE YWQN-RELATED"/>
    <property type="match status" value="1"/>
</dbReference>
<feature type="domain" description="NADPH-dependent FMN reductase-like" evidence="3">
    <location>
        <begin position="163"/>
        <end position="317"/>
    </location>
</feature>
<dbReference type="EMBL" id="MCIB01000038">
    <property type="protein sequence ID" value="RKD29142.1"/>
    <property type="molecule type" value="Genomic_DNA"/>
</dbReference>
<dbReference type="PANTHER" id="PTHR43278:SF4">
    <property type="entry name" value="NAD(P)H-DEPENDENT FMN-CONTAINING OXIDOREDUCTASE YWQN-RELATED"/>
    <property type="match status" value="1"/>
</dbReference>
<dbReference type="InterPro" id="IPR029039">
    <property type="entry name" value="Flavoprotein-like_sf"/>
</dbReference>
<dbReference type="SUPFAM" id="SSF52218">
    <property type="entry name" value="Flavoproteins"/>
    <property type="match status" value="1"/>
</dbReference>
<dbReference type="Proteomes" id="UP000284177">
    <property type="component" value="Unassembled WGS sequence"/>
</dbReference>
<dbReference type="InterPro" id="IPR005025">
    <property type="entry name" value="FMN_Rdtase-like_dom"/>
</dbReference>
<keyword evidence="5" id="KW-1185">Reference proteome</keyword>
<name>A0A419SV86_9FIRM</name>
<accession>A0A419SV86</accession>
<protein>
    <submittedName>
        <fullName evidence="4">FMN reductase</fullName>
    </submittedName>
</protein>
<evidence type="ECO:0000313" key="4">
    <source>
        <dbReference type="EMBL" id="RKD29142.1"/>
    </source>
</evidence>
<evidence type="ECO:0000256" key="2">
    <source>
        <dbReference type="ARBA" id="ARBA00022643"/>
    </source>
</evidence>
<evidence type="ECO:0000256" key="1">
    <source>
        <dbReference type="ARBA" id="ARBA00022630"/>
    </source>
</evidence>
<dbReference type="Pfam" id="PF03358">
    <property type="entry name" value="FMN_red"/>
    <property type="match status" value="1"/>
</dbReference>
<dbReference type="OrthoDB" id="1705236at2"/>
<dbReference type="AlphaFoldDB" id="A0A419SV86"/>
<reference evidence="4 5" key="1">
    <citation type="submission" date="2016-08" db="EMBL/GenBank/DDBJ databases">
        <title>Novel Firmicutes and Novel Genomes.</title>
        <authorList>
            <person name="Poppleton D.I."/>
            <person name="Gribaldo S."/>
        </authorList>
    </citation>
    <scope>NUCLEOTIDE SEQUENCE [LARGE SCALE GENOMIC DNA]</scope>
    <source>
        <strain evidence="4 5">CTT3</strain>
    </source>
</reference>
<gene>
    <name evidence="4" type="ORF">BET03_06245</name>
</gene>
<keyword evidence="2" id="KW-0288">FMN</keyword>
<organism evidence="4 5">
    <name type="scientific">Thermohalobacter berrensis</name>
    <dbReference type="NCBI Taxonomy" id="99594"/>
    <lineage>
        <taxon>Bacteria</taxon>
        <taxon>Bacillati</taxon>
        <taxon>Bacillota</taxon>
        <taxon>Tissierellia</taxon>
        <taxon>Tissierellales</taxon>
        <taxon>Thermohalobacteraceae</taxon>
        <taxon>Thermohalobacter</taxon>
    </lineage>
</organism>
<comment type="caution">
    <text evidence="4">The sequence shown here is derived from an EMBL/GenBank/DDBJ whole genome shotgun (WGS) entry which is preliminary data.</text>
</comment>
<evidence type="ECO:0000259" key="3">
    <source>
        <dbReference type="Pfam" id="PF03358"/>
    </source>
</evidence>
<dbReference type="Gene3D" id="3.40.50.360">
    <property type="match status" value="1"/>
</dbReference>
<keyword evidence="1" id="KW-0285">Flavoprotein</keyword>
<dbReference type="RefSeq" id="WP_120170604.1">
    <property type="nucleotide sequence ID" value="NZ_MCIB01000038.1"/>
</dbReference>
<dbReference type="GO" id="GO:0016491">
    <property type="term" value="F:oxidoreductase activity"/>
    <property type="evidence" value="ECO:0007669"/>
    <property type="project" value="InterPro"/>
</dbReference>
<dbReference type="InterPro" id="IPR051796">
    <property type="entry name" value="ISF_SsuE-like"/>
</dbReference>
<sequence length="349" mass="39137">MKNTYLIMPENPSLLLYKMVKATTSNTNTILIKNVNNLPDLRNKKIVFAVQLNNAGFNIELSKIFTKLWNRGKDALSGSTGVVLTHSHNELFTKTSAQNIIFHANQLGCRFPGRPLVEATGSLCNLLTMQKVVNKPLENVCLKMCESLGKRLIKDNPKLLKNPKILVLHSSNHKTSNTLMLWDMVKKHLRGYQISEIHIENGTVRDCIGCPYTMCKHYSKQERCFYGGIMVEEVYPAVLEADAIIWICPNYNDAISANLTAVINRLTALFRKTKFYNKTLFGIIVSGNSGSDALAKQLISALNINKTFRLPPYFCIMATANDKGAILKVPNIEEKAKAFAENIKKEIKA</sequence>
<evidence type="ECO:0000313" key="5">
    <source>
        <dbReference type="Proteomes" id="UP000284177"/>
    </source>
</evidence>
<proteinExistence type="predicted"/>